<dbReference type="InterPro" id="IPR004154">
    <property type="entry name" value="Anticodon-bd"/>
</dbReference>
<dbReference type="SUPFAM" id="SSF52954">
    <property type="entry name" value="Class II aaRS ABD-related"/>
    <property type="match status" value="1"/>
</dbReference>
<dbReference type="Gene3D" id="3.40.50.800">
    <property type="entry name" value="Anticodon-binding domain"/>
    <property type="match status" value="1"/>
</dbReference>
<dbReference type="EC" id="6.1.1.14" evidence="1"/>
<sequence length="451" mass="51786">MDIQKITSLCKRRGFVFQSSEIYGGYEATYDFGHLGAEMLRNLRNLWWTEFVTKQHNVVGLDSAIISHPRVWEASGHVESFADAMVEDTVTNKRYRADHVIEDFFAKNNLGSVSADGSTLEELDELIAKHNITSPEGNSLSKAKKFNNLVQVEIGTLEDAKSVAYLRGETCQPIFYNFNLVQETSRQKVPFGIAQIGKAFRNEIKVGPFFFRTREFEQMELEMYVHPADADAHFAKFKEWCMDWLKGLGISESKLRLRDQEFKERAHYNKVATDIEYEFPFGWKEFQGIHNRGDWDLTRHGEFSGKDLSYRDPVSGEVYIPHIVEYSIGLNRLMLVLLCDAYTEEGDRVVLKLHKDIAPYKAAVFPLVRNKEDITAKAQQVYKTLVAQGISVDWDDRGNIGKRYLSQDEIGTPKCITIDYTTLEDETVTIRDRDTAKQERVHISELTSLIC</sequence>
<dbReference type="GO" id="GO:0006426">
    <property type="term" value="P:glycyl-tRNA aminoacylation"/>
    <property type="evidence" value="ECO:0007669"/>
    <property type="project" value="InterPro"/>
</dbReference>
<name>A0A955J2M8_UNCKA</name>
<evidence type="ECO:0000259" key="7">
    <source>
        <dbReference type="PROSITE" id="PS50862"/>
    </source>
</evidence>
<dbReference type="PANTHER" id="PTHR10745">
    <property type="entry name" value="GLYCYL-TRNA SYNTHETASE/DNA POLYMERASE SUBUNIT GAMMA-2"/>
    <property type="match status" value="1"/>
</dbReference>
<proteinExistence type="predicted"/>
<dbReference type="Gene3D" id="3.30.930.10">
    <property type="entry name" value="Bira Bifunctional Protein, Domain 2"/>
    <property type="match status" value="1"/>
</dbReference>
<evidence type="ECO:0000256" key="3">
    <source>
        <dbReference type="ARBA" id="ARBA00022741"/>
    </source>
</evidence>
<evidence type="ECO:0000256" key="1">
    <source>
        <dbReference type="ARBA" id="ARBA00012829"/>
    </source>
</evidence>
<dbReference type="InterPro" id="IPR006195">
    <property type="entry name" value="aa-tRNA-synth_II"/>
</dbReference>
<dbReference type="CDD" id="cd00858">
    <property type="entry name" value="GlyRS_anticodon"/>
    <property type="match status" value="1"/>
</dbReference>
<reference evidence="8" key="2">
    <citation type="journal article" date="2021" name="Microbiome">
        <title>Successional dynamics and alternative stable states in a saline activated sludge microbial community over 9 years.</title>
        <authorList>
            <person name="Wang Y."/>
            <person name="Ye J."/>
            <person name="Ju F."/>
            <person name="Liu L."/>
            <person name="Boyd J.A."/>
            <person name="Deng Y."/>
            <person name="Parks D.H."/>
            <person name="Jiang X."/>
            <person name="Yin X."/>
            <person name="Woodcroft B.J."/>
            <person name="Tyson G.W."/>
            <person name="Hugenholtz P."/>
            <person name="Polz M.F."/>
            <person name="Zhang T."/>
        </authorList>
    </citation>
    <scope>NUCLEOTIDE SEQUENCE</scope>
    <source>
        <strain evidence="8">HKST-UBA79</strain>
    </source>
</reference>
<dbReference type="PRINTS" id="PR01043">
    <property type="entry name" value="TRNASYNTHGLY"/>
</dbReference>
<dbReference type="Pfam" id="PF00587">
    <property type="entry name" value="tRNA-synt_2b"/>
    <property type="match status" value="1"/>
</dbReference>
<evidence type="ECO:0000313" key="9">
    <source>
        <dbReference type="Proteomes" id="UP000740557"/>
    </source>
</evidence>
<dbReference type="InterPro" id="IPR045864">
    <property type="entry name" value="aa-tRNA-synth_II/BPL/LPL"/>
</dbReference>
<dbReference type="SUPFAM" id="SSF55681">
    <property type="entry name" value="Class II aaRS and biotin synthetases"/>
    <property type="match status" value="1"/>
</dbReference>
<evidence type="ECO:0000313" key="8">
    <source>
        <dbReference type="EMBL" id="MCA9308552.1"/>
    </source>
</evidence>
<dbReference type="Gene3D" id="3.30.40.230">
    <property type="match status" value="1"/>
</dbReference>
<dbReference type="EMBL" id="JAGQNX010000106">
    <property type="protein sequence ID" value="MCA9308552.1"/>
    <property type="molecule type" value="Genomic_DNA"/>
</dbReference>
<keyword evidence="2 8" id="KW-0436">Ligase</keyword>
<dbReference type="NCBIfam" id="TIGR00389">
    <property type="entry name" value="glyS_dimeric"/>
    <property type="match status" value="1"/>
</dbReference>
<dbReference type="GO" id="GO:0004820">
    <property type="term" value="F:glycine-tRNA ligase activity"/>
    <property type="evidence" value="ECO:0007669"/>
    <property type="project" value="UniProtKB-EC"/>
</dbReference>
<dbReference type="PROSITE" id="PS50862">
    <property type="entry name" value="AA_TRNA_LIGASE_II"/>
    <property type="match status" value="1"/>
</dbReference>
<dbReference type="PANTHER" id="PTHR10745:SF8">
    <property type="entry name" value="DNA POLYMERASE SUBUNIT GAMMA-2, MITOCHONDRIAL"/>
    <property type="match status" value="1"/>
</dbReference>
<feature type="domain" description="Aminoacyl-transfer RNA synthetases class-II family profile" evidence="7">
    <location>
        <begin position="101"/>
        <end position="366"/>
    </location>
</feature>
<dbReference type="InterPro" id="IPR002315">
    <property type="entry name" value="tRNA-synt_gly"/>
</dbReference>
<dbReference type="InterPro" id="IPR002314">
    <property type="entry name" value="aa-tRNA-synt_IIb"/>
</dbReference>
<dbReference type="Pfam" id="PF03129">
    <property type="entry name" value="HGTP_anticodon"/>
    <property type="match status" value="1"/>
</dbReference>
<dbReference type="Proteomes" id="UP000740557">
    <property type="component" value="Unassembled WGS sequence"/>
</dbReference>
<keyword evidence="4" id="KW-0067">ATP-binding</keyword>
<organism evidence="8 9">
    <name type="scientific">candidate division WWE3 bacterium</name>
    <dbReference type="NCBI Taxonomy" id="2053526"/>
    <lineage>
        <taxon>Bacteria</taxon>
        <taxon>Katanobacteria</taxon>
    </lineage>
</organism>
<dbReference type="GO" id="GO:0005524">
    <property type="term" value="F:ATP binding"/>
    <property type="evidence" value="ECO:0007669"/>
    <property type="project" value="UniProtKB-KW"/>
</dbReference>
<evidence type="ECO:0000256" key="6">
    <source>
        <dbReference type="ARBA" id="ARBA00023146"/>
    </source>
</evidence>
<evidence type="ECO:0000256" key="5">
    <source>
        <dbReference type="ARBA" id="ARBA00022917"/>
    </source>
</evidence>
<dbReference type="InterPro" id="IPR036621">
    <property type="entry name" value="Anticodon-bd_dom_sf"/>
</dbReference>
<keyword evidence="5" id="KW-0648">Protein biosynthesis</keyword>
<keyword evidence="3" id="KW-0547">Nucleotide-binding</keyword>
<evidence type="ECO:0000256" key="4">
    <source>
        <dbReference type="ARBA" id="ARBA00022840"/>
    </source>
</evidence>
<gene>
    <name evidence="8" type="ORF">KC980_03495</name>
</gene>
<dbReference type="GO" id="GO:0005737">
    <property type="term" value="C:cytoplasm"/>
    <property type="evidence" value="ECO:0007669"/>
    <property type="project" value="InterPro"/>
</dbReference>
<comment type="caution">
    <text evidence="8">The sequence shown here is derived from an EMBL/GenBank/DDBJ whole genome shotgun (WGS) entry which is preliminary data.</text>
</comment>
<evidence type="ECO:0000256" key="2">
    <source>
        <dbReference type="ARBA" id="ARBA00022598"/>
    </source>
</evidence>
<protein>
    <recommendedName>
        <fullName evidence="1">glycine--tRNA ligase</fullName>
        <ecNumber evidence="1">6.1.1.14</ecNumber>
    </recommendedName>
</protein>
<dbReference type="AlphaFoldDB" id="A0A955J2M8"/>
<reference evidence="8" key="1">
    <citation type="submission" date="2020-04" db="EMBL/GenBank/DDBJ databases">
        <authorList>
            <person name="Zhang T."/>
        </authorList>
    </citation>
    <scope>NUCLEOTIDE SEQUENCE</scope>
    <source>
        <strain evidence="8">HKST-UBA79</strain>
    </source>
</reference>
<dbReference type="NCBIfam" id="NF003211">
    <property type="entry name" value="PRK04173.1"/>
    <property type="match status" value="1"/>
</dbReference>
<keyword evidence="6" id="KW-0030">Aminoacyl-tRNA synthetase</keyword>
<dbReference type="InterPro" id="IPR027031">
    <property type="entry name" value="Gly-tRNA_synthase/POLG2"/>
</dbReference>
<accession>A0A955J2M8</accession>